<comment type="subcellular location">
    <subcellularLocation>
        <location evidence="1">Secreted</location>
        <location evidence="1">Cell wall</location>
    </subcellularLocation>
</comment>
<evidence type="ECO:0000313" key="12">
    <source>
        <dbReference type="Proteomes" id="UP000077755"/>
    </source>
</evidence>
<comment type="similarity">
    <text evidence="2 9">Belongs to the glycosyl hydrolase 28 family.</text>
</comment>
<evidence type="ECO:0000256" key="9">
    <source>
        <dbReference type="RuleBase" id="RU361169"/>
    </source>
</evidence>
<evidence type="ECO:0000256" key="1">
    <source>
        <dbReference type="ARBA" id="ARBA00004191"/>
    </source>
</evidence>
<dbReference type="GO" id="GO:0005975">
    <property type="term" value="P:carbohydrate metabolic process"/>
    <property type="evidence" value="ECO:0007669"/>
    <property type="project" value="InterPro"/>
</dbReference>
<proteinExistence type="inferred from homology"/>
<feature type="chain" id="PRO_5042073812" description="Polygalacturonase" evidence="10">
    <location>
        <begin position="26"/>
        <end position="398"/>
    </location>
</feature>
<dbReference type="EMBL" id="CP093348">
    <property type="protein sequence ID" value="WOH07205.1"/>
    <property type="molecule type" value="Genomic_DNA"/>
</dbReference>
<dbReference type="PANTHER" id="PTHR31375">
    <property type="match status" value="1"/>
</dbReference>
<evidence type="ECO:0000256" key="5">
    <source>
        <dbReference type="ARBA" id="ARBA00022801"/>
    </source>
</evidence>
<evidence type="ECO:0000313" key="11">
    <source>
        <dbReference type="EMBL" id="WOH07205.1"/>
    </source>
</evidence>
<evidence type="ECO:0000256" key="2">
    <source>
        <dbReference type="ARBA" id="ARBA00008834"/>
    </source>
</evidence>
<dbReference type="Pfam" id="PF00295">
    <property type="entry name" value="Glyco_hydro_28"/>
    <property type="match status" value="1"/>
</dbReference>
<feature type="signal peptide" evidence="10">
    <location>
        <begin position="1"/>
        <end position="25"/>
    </location>
</feature>
<dbReference type="PROSITE" id="PS00502">
    <property type="entry name" value="POLYGALACTURONASE"/>
    <property type="match status" value="1"/>
</dbReference>
<evidence type="ECO:0000256" key="6">
    <source>
        <dbReference type="ARBA" id="ARBA00023295"/>
    </source>
</evidence>
<evidence type="ECO:0000256" key="8">
    <source>
        <dbReference type="PROSITE-ProRule" id="PRU10052"/>
    </source>
</evidence>
<gene>
    <name evidence="11" type="ORF">DCAR_0626634</name>
</gene>
<keyword evidence="3" id="KW-0134">Cell wall</keyword>
<keyword evidence="6 9" id="KW-0326">Glycosidase</keyword>
<keyword evidence="4" id="KW-0964">Secreted</keyword>
<evidence type="ECO:0000256" key="4">
    <source>
        <dbReference type="ARBA" id="ARBA00022525"/>
    </source>
</evidence>
<dbReference type="InterPro" id="IPR011050">
    <property type="entry name" value="Pectin_lyase_fold/virulence"/>
</dbReference>
<dbReference type="Gene3D" id="2.160.20.10">
    <property type="entry name" value="Single-stranded right-handed beta-helix, Pectin lyase-like"/>
    <property type="match status" value="1"/>
</dbReference>
<name>A0AAF1B5R7_DAUCS</name>
<dbReference type="InterPro" id="IPR012334">
    <property type="entry name" value="Pectin_lyas_fold"/>
</dbReference>
<keyword evidence="5 9" id="KW-0378">Hydrolase</keyword>
<dbReference type="GO" id="GO:0004650">
    <property type="term" value="F:polygalacturonase activity"/>
    <property type="evidence" value="ECO:0007669"/>
    <property type="project" value="InterPro"/>
</dbReference>
<dbReference type="GO" id="GO:0071555">
    <property type="term" value="P:cell wall organization"/>
    <property type="evidence" value="ECO:0007669"/>
    <property type="project" value="UniProtKB-KW"/>
</dbReference>
<keyword evidence="7" id="KW-0961">Cell wall biogenesis/degradation</keyword>
<dbReference type="Proteomes" id="UP000077755">
    <property type="component" value="Chromosome 6"/>
</dbReference>
<dbReference type="InterPro" id="IPR006626">
    <property type="entry name" value="PbH1"/>
</dbReference>
<evidence type="ECO:0008006" key="13">
    <source>
        <dbReference type="Google" id="ProtNLM"/>
    </source>
</evidence>
<keyword evidence="10" id="KW-0732">Signal</keyword>
<protein>
    <recommendedName>
        <fullName evidence="13">Polygalacturonase</fullName>
    </recommendedName>
</protein>
<sequence length="398" mass="42723">MCLSFLSSKVLVLVFMVSCINQVNSQKFCNVDDFGAVGDGKTDNTNAFRNAWKQACQSGGAVSMVNGTYLLNTIQFTGPCNGQVSFMINAVIQAHQGRSNTNYWINFDNVDGLTIRGNGTLDGQGASAWPFNPCSNAVSCLPLTPSLMLTRIKQSLVHNITLLNSKGFHMKIENCENITIKSITITSPADSPNTDGIHTGNINYVNILNSSISTGDDCISMGAGTRNINITGVICGPGHGISVGSIGKYPSEQNVEGVNVRNCTMRSTQNGVRIKTWNSTFQIYVSDVTFQDIVMDNANNPIIIDQQYCGGGHECIGSSHVQVKDVKFIRVEGTSRSKIAVNLNCSSSKPCRGIELNNINLSLADGGNATSSCSNASVSYIGTQNPAPCQENYLYYDA</sequence>
<dbReference type="AlphaFoldDB" id="A0AAF1B5R7"/>
<reference evidence="11" key="2">
    <citation type="submission" date="2022-03" db="EMBL/GenBank/DDBJ databases">
        <title>Draft title - Genomic analysis of global carrot germplasm unveils the trajectory of domestication and the origin of high carotenoid orange carrot.</title>
        <authorList>
            <person name="Iorizzo M."/>
            <person name="Ellison S."/>
            <person name="Senalik D."/>
            <person name="Macko-Podgorni A."/>
            <person name="Grzebelus D."/>
            <person name="Bostan H."/>
            <person name="Rolling W."/>
            <person name="Curaba J."/>
            <person name="Simon P."/>
        </authorList>
    </citation>
    <scope>NUCLEOTIDE SEQUENCE</scope>
    <source>
        <tissue evidence="11">Leaf</tissue>
    </source>
</reference>
<dbReference type="SMART" id="SM00710">
    <property type="entry name" value="PbH1"/>
    <property type="match status" value="6"/>
</dbReference>
<dbReference type="InterPro" id="IPR000743">
    <property type="entry name" value="Glyco_hydro_28"/>
</dbReference>
<reference evidence="11" key="1">
    <citation type="journal article" date="2016" name="Nat. Genet.">
        <title>A high-quality carrot genome assembly provides new insights into carotenoid accumulation and asterid genome evolution.</title>
        <authorList>
            <person name="Iorizzo M."/>
            <person name="Ellison S."/>
            <person name="Senalik D."/>
            <person name="Zeng P."/>
            <person name="Satapoomin P."/>
            <person name="Huang J."/>
            <person name="Bowman M."/>
            <person name="Iovene M."/>
            <person name="Sanseverino W."/>
            <person name="Cavagnaro P."/>
            <person name="Yildiz M."/>
            <person name="Macko-Podgorni A."/>
            <person name="Moranska E."/>
            <person name="Grzebelus E."/>
            <person name="Grzebelus D."/>
            <person name="Ashrafi H."/>
            <person name="Zheng Z."/>
            <person name="Cheng S."/>
            <person name="Spooner D."/>
            <person name="Van Deynze A."/>
            <person name="Simon P."/>
        </authorList>
    </citation>
    <scope>NUCLEOTIDE SEQUENCE</scope>
    <source>
        <tissue evidence="11">Leaf</tissue>
    </source>
</reference>
<evidence type="ECO:0000256" key="3">
    <source>
        <dbReference type="ARBA" id="ARBA00022512"/>
    </source>
</evidence>
<dbReference type="FunFam" id="2.160.20.10:FF:000004">
    <property type="entry name" value="Pectin lyase-like superfamily protein"/>
    <property type="match status" value="1"/>
</dbReference>
<evidence type="ECO:0000256" key="7">
    <source>
        <dbReference type="ARBA" id="ARBA00023316"/>
    </source>
</evidence>
<dbReference type="KEGG" id="dcr:108226374"/>
<accession>A0AAF1B5R7</accession>
<organism evidence="11 12">
    <name type="scientific">Daucus carota subsp. sativus</name>
    <name type="common">Carrot</name>
    <dbReference type="NCBI Taxonomy" id="79200"/>
    <lineage>
        <taxon>Eukaryota</taxon>
        <taxon>Viridiplantae</taxon>
        <taxon>Streptophyta</taxon>
        <taxon>Embryophyta</taxon>
        <taxon>Tracheophyta</taxon>
        <taxon>Spermatophyta</taxon>
        <taxon>Magnoliopsida</taxon>
        <taxon>eudicotyledons</taxon>
        <taxon>Gunneridae</taxon>
        <taxon>Pentapetalae</taxon>
        <taxon>asterids</taxon>
        <taxon>campanulids</taxon>
        <taxon>Apiales</taxon>
        <taxon>Apiaceae</taxon>
        <taxon>Apioideae</taxon>
        <taxon>Scandiceae</taxon>
        <taxon>Daucinae</taxon>
        <taxon>Daucus</taxon>
        <taxon>Daucus sect. Daucus</taxon>
    </lineage>
</organism>
<feature type="active site" evidence="8">
    <location>
        <position position="239"/>
    </location>
</feature>
<keyword evidence="12" id="KW-1185">Reference proteome</keyword>
<evidence type="ECO:0000256" key="10">
    <source>
        <dbReference type="SAM" id="SignalP"/>
    </source>
</evidence>
<dbReference type="SUPFAM" id="SSF51126">
    <property type="entry name" value="Pectin lyase-like"/>
    <property type="match status" value="1"/>
</dbReference>